<dbReference type="STRING" id="641238.SAMN04490244_102186"/>
<dbReference type="GO" id="GO:0003677">
    <property type="term" value="F:DNA binding"/>
    <property type="evidence" value="ECO:0007669"/>
    <property type="project" value="InterPro"/>
</dbReference>
<dbReference type="Proteomes" id="UP000198885">
    <property type="component" value="Unassembled WGS sequence"/>
</dbReference>
<dbReference type="SMART" id="SM00530">
    <property type="entry name" value="HTH_XRE"/>
    <property type="match status" value="1"/>
</dbReference>
<dbReference type="InterPro" id="IPR010982">
    <property type="entry name" value="Lambda_DNA-bd_dom_sf"/>
</dbReference>
<proteinExistence type="predicted"/>
<dbReference type="InterPro" id="IPR001387">
    <property type="entry name" value="Cro/C1-type_HTH"/>
</dbReference>
<dbReference type="PROSITE" id="PS50943">
    <property type="entry name" value="HTH_CROC1"/>
    <property type="match status" value="1"/>
</dbReference>
<dbReference type="AlphaFoldDB" id="A0A1H9R9D4"/>
<dbReference type="SUPFAM" id="SSF47413">
    <property type="entry name" value="lambda repressor-like DNA-binding domains"/>
    <property type="match status" value="1"/>
</dbReference>
<dbReference type="OrthoDB" id="9797172at2"/>
<feature type="domain" description="HTH cro/C1-type" evidence="1">
    <location>
        <begin position="13"/>
        <end position="67"/>
    </location>
</feature>
<evidence type="ECO:0000259" key="1">
    <source>
        <dbReference type="PROSITE" id="PS50943"/>
    </source>
</evidence>
<dbReference type="CDD" id="cd00093">
    <property type="entry name" value="HTH_XRE"/>
    <property type="match status" value="1"/>
</dbReference>
<dbReference type="RefSeq" id="WP_092688745.1">
    <property type="nucleotide sequence ID" value="NZ_CBDDGO010000004.1"/>
</dbReference>
<keyword evidence="3" id="KW-1185">Reference proteome</keyword>
<sequence>MVHPVDAHVGRQLKTARHLRELSQGDVARNLGVSFQQVQKYESGTNRVSASRLFELAVMLHVPPGYFFDGLSGLDSPDEDERLTPEDAQIARALSRITDRKTKSMLHALISEIAGYEDDRSSDVAANC</sequence>
<evidence type="ECO:0000313" key="2">
    <source>
        <dbReference type="EMBL" id="SER69511.1"/>
    </source>
</evidence>
<dbReference type="Pfam" id="PF01381">
    <property type="entry name" value="HTH_3"/>
    <property type="match status" value="1"/>
</dbReference>
<protein>
    <submittedName>
        <fullName evidence="2">Transcriptional regulator, contains XRE-family HTH domain</fullName>
    </submittedName>
</protein>
<dbReference type="Gene3D" id="1.10.260.40">
    <property type="entry name" value="lambda repressor-like DNA-binding domains"/>
    <property type="match status" value="1"/>
</dbReference>
<name>A0A1H9R9D4_9RHOB</name>
<dbReference type="EMBL" id="FOGU01000002">
    <property type="protein sequence ID" value="SER69511.1"/>
    <property type="molecule type" value="Genomic_DNA"/>
</dbReference>
<gene>
    <name evidence="2" type="ORF">SAMN04490244_102186</name>
</gene>
<organism evidence="2 3">
    <name type="scientific">Tranquillimonas rosea</name>
    <dbReference type="NCBI Taxonomy" id="641238"/>
    <lineage>
        <taxon>Bacteria</taxon>
        <taxon>Pseudomonadati</taxon>
        <taxon>Pseudomonadota</taxon>
        <taxon>Alphaproteobacteria</taxon>
        <taxon>Rhodobacterales</taxon>
        <taxon>Roseobacteraceae</taxon>
        <taxon>Tranquillimonas</taxon>
    </lineage>
</organism>
<evidence type="ECO:0000313" key="3">
    <source>
        <dbReference type="Proteomes" id="UP000198885"/>
    </source>
</evidence>
<reference evidence="2 3" key="1">
    <citation type="submission" date="2016-10" db="EMBL/GenBank/DDBJ databases">
        <authorList>
            <person name="de Groot N.N."/>
        </authorList>
    </citation>
    <scope>NUCLEOTIDE SEQUENCE [LARGE SCALE GENOMIC DNA]</scope>
    <source>
        <strain evidence="2 3">DSM 23042</strain>
    </source>
</reference>
<accession>A0A1H9R9D4</accession>